<feature type="region of interest" description="Disordered" evidence="1">
    <location>
        <begin position="83"/>
        <end position="105"/>
    </location>
</feature>
<evidence type="ECO:0000313" key="4">
    <source>
        <dbReference type="Proteomes" id="UP000701801"/>
    </source>
</evidence>
<feature type="compositionally biased region" description="Polar residues" evidence="1">
    <location>
        <begin position="172"/>
        <end position="182"/>
    </location>
</feature>
<proteinExistence type="predicted"/>
<reference evidence="3" key="1">
    <citation type="submission" date="2021-07" db="EMBL/GenBank/DDBJ databases">
        <authorList>
            <person name="Durling M."/>
        </authorList>
    </citation>
    <scope>NUCLEOTIDE SEQUENCE</scope>
</reference>
<name>A0A9N9LL17_9HELO</name>
<accession>A0A9N9LL17</accession>
<evidence type="ECO:0008006" key="5">
    <source>
        <dbReference type="Google" id="ProtNLM"/>
    </source>
</evidence>
<dbReference type="Proteomes" id="UP000701801">
    <property type="component" value="Unassembled WGS sequence"/>
</dbReference>
<keyword evidence="4" id="KW-1185">Reference proteome</keyword>
<gene>
    <name evidence="3" type="ORF">HYALB_00006472</name>
</gene>
<dbReference type="EMBL" id="CAJVRM010000069">
    <property type="protein sequence ID" value="CAG8973446.1"/>
    <property type="molecule type" value="Genomic_DNA"/>
</dbReference>
<feature type="transmembrane region" description="Helical" evidence="2">
    <location>
        <begin position="111"/>
        <end position="134"/>
    </location>
</feature>
<keyword evidence="2" id="KW-1133">Transmembrane helix</keyword>
<evidence type="ECO:0000256" key="2">
    <source>
        <dbReference type="SAM" id="Phobius"/>
    </source>
</evidence>
<keyword evidence="2" id="KW-0812">Transmembrane</keyword>
<sequence length="202" mass="21561">MDPKTNSPFTIHTPLWSCAQPGLKEFNYCCGFDDKVSCCNASFFLPGTGSAFQAGNDALASSLRVGGTTSPVTVTTVVSATNSPIATPEASNTKSESNPSASENSDLGTKLGLGIGVPLGILVLGLLATLFWWIQRQTAHGMHLRVNSHNNKIAEGSTGAYSDVYRHNMEIQSSHNQPQSSFEPIDPIYEAPAQVDPRELPH</sequence>
<evidence type="ECO:0000256" key="1">
    <source>
        <dbReference type="SAM" id="MobiDB-lite"/>
    </source>
</evidence>
<protein>
    <recommendedName>
        <fullName evidence="5">Mid2 domain-containing protein</fullName>
    </recommendedName>
</protein>
<dbReference type="AlphaFoldDB" id="A0A9N9LL17"/>
<organism evidence="3 4">
    <name type="scientific">Hymenoscyphus albidus</name>
    <dbReference type="NCBI Taxonomy" id="595503"/>
    <lineage>
        <taxon>Eukaryota</taxon>
        <taxon>Fungi</taxon>
        <taxon>Dikarya</taxon>
        <taxon>Ascomycota</taxon>
        <taxon>Pezizomycotina</taxon>
        <taxon>Leotiomycetes</taxon>
        <taxon>Helotiales</taxon>
        <taxon>Helotiaceae</taxon>
        <taxon>Hymenoscyphus</taxon>
    </lineage>
</organism>
<evidence type="ECO:0000313" key="3">
    <source>
        <dbReference type="EMBL" id="CAG8973446.1"/>
    </source>
</evidence>
<keyword evidence="2" id="KW-0472">Membrane</keyword>
<feature type="region of interest" description="Disordered" evidence="1">
    <location>
        <begin position="172"/>
        <end position="202"/>
    </location>
</feature>
<comment type="caution">
    <text evidence="3">The sequence shown here is derived from an EMBL/GenBank/DDBJ whole genome shotgun (WGS) entry which is preliminary data.</text>
</comment>